<dbReference type="EMBL" id="JAODBU010000003">
    <property type="protein sequence ID" value="MCT7398000.1"/>
    <property type="molecule type" value="Genomic_DNA"/>
</dbReference>
<dbReference type="PANTHER" id="PTHR39161:SF1">
    <property type="entry name" value="ADAPTER PROTEIN MECA 1"/>
    <property type="match status" value="1"/>
</dbReference>
<dbReference type="InterPro" id="IPR038471">
    <property type="entry name" value="MecA_C_sf"/>
</dbReference>
<proteinExistence type="inferred from homology"/>
<name>A0ABT2LXT0_9FIRM</name>
<dbReference type="Pfam" id="PF05389">
    <property type="entry name" value="MecA"/>
    <property type="match status" value="1"/>
</dbReference>
<dbReference type="InterPro" id="IPR008681">
    <property type="entry name" value="Neg-reg_MecA"/>
</dbReference>
<evidence type="ECO:0000313" key="2">
    <source>
        <dbReference type="EMBL" id="MCT7398000.1"/>
    </source>
</evidence>
<gene>
    <name evidence="2" type="ORF">N5B56_02705</name>
</gene>
<dbReference type="PANTHER" id="PTHR39161">
    <property type="entry name" value="ADAPTER PROTEIN MECA"/>
    <property type="match status" value="1"/>
</dbReference>
<comment type="caution">
    <text evidence="2">The sequence shown here is derived from an EMBL/GenBank/DDBJ whole genome shotgun (WGS) entry which is preliminary data.</text>
</comment>
<dbReference type="Gene3D" id="3.30.70.1950">
    <property type="match status" value="1"/>
</dbReference>
<comment type="similarity">
    <text evidence="1">Belongs to the MecA family.</text>
</comment>
<accession>A0ABT2LXT0</accession>
<dbReference type="RefSeq" id="WP_022089328.1">
    <property type="nucleotide sequence ID" value="NZ_JAODBU010000003.1"/>
</dbReference>
<sequence length="230" mass="26066">MKIEKINDKQIRCTISRADLEDRHIKFSELAFGAGKTKELFQDMMRQANEDFGFEVNDKPLMVEAIPVSPENIVLLITKVEDGDDRGSSLAKLFSSNKEEDAFDPFDDINPEELDNIVSSVKDEVSDNSGDSDLLYNISIYDNLSDVITVTKLIMPYFKGDSSVYKSPYNNKYYLSICLESTEPSVLNKILGFITEHGQIESATYAKDLFYLEHFEEILDDKAVEKLSAL</sequence>
<keyword evidence="3" id="KW-1185">Reference proteome</keyword>
<organism evidence="2 3">
    <name type="scientific">Eubacterium album</name>
    <dbReference type="NCBI Taxonomy" id="2978477"/>
    <lineage>
        <taxon>Bacteria</taxon>
        <taxon>Bacillati</taxon>
        <taxon>Bacillota</taxon>
        <taxon>Clostridia</taxon>
        <taxon>Eubacteriales</taxon>
        <taxon>Eubacteriaceae</taxon>
        <taxon>Eubacterium</taxon>
    </lineage>
</organism>
<reference evidence="2" key="1">
    <citation type="submission" date="2022-09" db="EMBL/GenBank/DDBJ databases">
        <title>Eubacterium sp. LFL-14 isolated from human feces.</title>
        <authorList>
            <person name="Liu F."/>
        </authorList>
    </citation>
    <scope>NUCLEOTIDE SEQUENCE</scope>
    <source>
        <strain evidence="2">LFL-14</strain>
    </source>
</reference>
<evidence type="ECO:0000256" key="1">
    <source>
        <dbReference type="ARBA" id="ARBA00005397"/>
    </source>
</evidence>
<dbReference type="Proteomes" id="UP001431199">
    <property type="component" value="Unassembled WGS sequence"/>
</dbReference>
<evidence type="ECO:0000313" key="3">
    <source>
        <dbReference type="Proteomes" id="UP001431199"/>
    </source>
</evidence>
<protein>
    <submittedName>
        <fullName evidence="2">Adaptor protein MecA</fullName>
    </submittedName>
</protein>